<sequence>MRGDLMGKSKKNGNFDSQGIERGMHRSEDDLGYLDQDLTDDMTITPDSIMSGDIMSGETTNANTVTMRARTKTQQEQTAMQKKRGNQPDM</sequence>
<comment type="caution">
    <text evidence="2">The sequence shown here is derived from an EMBL/GenBank/DDBJ whole genome shotgun (WGS) entry which is preliminary data.</text>
</comment>
<evidence type="ECO:0000313" key="3">
    <source>
        <dbReference type="Proteomes" id="UP001143480"/>
    </source>
</evidence>
<feature type="compositionally biased region" description="Polar residues" evidence="1">
    <location>
        <begin position="57"/>
        <end position="80"/>
    </location>
</feature>
<accession>A0A9W6NSA1</accession>
<gene>
    <name evidence="2" type="ORF">GCM10017581_099000</name>
</gene>
<name>A0A9W6NSA1_9ACTN</name>
<protein>
    <submittedName>
        <fullName evidence="2">Uncharacterized protein</fullName>
    </submittedName>
</protein>
<dbReference type="RefSeq" id="WP_261962505.1">
    <property type="nucleotide sequence ID" value="NZ_BAAAXA010000001.1"/>
</dbReference>
<proteinExistence type="predicted"/>
<organism evidence="2 3">
    <name type="scientific">Dactylosporangium matsuzakiense</name>
    <dbReference type="NCBI Taxonomy" id="53360"/>
    <lineage>
        <taxon>Bacteria</taxon>
        <taxon>Bacillati</taxon>
        <taxon>Actinomycetota</taxon>
        <taxon>Actinomycetes</taxon>
        <taxon>Micromonosporales</taxon>
        <taxon>Micromonosporaceae</taxon>
        <taxon>Dactylosporangium</taxon>
    </lineage>
</organism>
<evidence type="ECO:0000256" key="1">
    <source>
        <dbReference type="SAM" id="MobiDB-lite"/>
    </source>
</evidence>
<feature type="compositionally biased region" description="Basic residues" evidence="1">
    <location>
        <begin position="81"/>
        <end position="90"/>
    </location>
</feature>
<feature type="region of interest" description="Disordered" evidence="1">
    <location>
        <begin position="1"/>
        <end position="90"/>
    </location>
</feature>
<reference evidence="2" key="1">
    <citation type="journal article" date="2014" name="Int. J. Syst. Evol. Microbiol.">
        <title>Complete genome sequence of Corynebacterium casei LMG S-19264T (=DSM 44701T), isolated from a smear-ripened cheese.</title>
        <authorList>
            <consortium name="US DOE Joint Genome Institute (JGI-PGF)"/>
            <person name="Walter F."/>
            <person name="Albersmeier A."/>
            <person name="Kalinowski J."/>
            <person name="Ruckert C."/>
        </authorList>
    </citation>
    <scope>NUCLEOTIDE SEQUENCE</scope>
    <source>
        <strain evidence="2">VKM Ac-1321</strain>
    </source>
</reference>
<dbReference type="AlphaFoldDB" id="A0A9W6NSA1"/>
<reference evidence="2" key="2">
    <citation type="submission" date="2023-01" db="EMBL/GenBank/DDBJ databases">
        <authorList>
            <person name="Sun Q."/>
            <person name="Evtushenko L."/>
        </authorList>
    </citation>
    <scope>NUCLEOTIDE SEQUENCE</scope>
    <source>
        <strain evidence="2">VKM Ac-1321</strain>
    </source>
</reference>
<dbReference type="Proteomes" id="UP001143480">
    <property type="component" value="Unassembled WGS sequence"/>
</dbReference>
<evidence type="ECO:0000313" key="2">
    <source>
        <dbReference type="EMBL" id="GLL08140.1"/>
    </source>
</evidence>
<dbReference type="EMBL" id="BSFP01000128">
    <property type="protein sequence ID" value="GLL08140.1"/>
    <property type="molecule type" value="Genomic_DNA"/>
</dbReference>
<keyword evidence="3" id="KW-1185">Reference proteome</keyword>